<evidence type="ECO:0000256" key="1">
    <source>
        <dbReference type="ARBA" id="ARBA00008791"/>
    </source>
</evidence>
<dbReference type="InterPro" id="IPR006015">
    <property type="entry name" value="Universal_stress_UspA"/>
</dbReference>
<dbReference type="EMBL" id="JACEOG010000001">
    <property type="protein sequence ID" value="MBA4607274.1"/>
    <property type="molecule type" value="Genomic_DNA"/>
</dbReference>
<sequence length="145" mass="15164">MAKIVLTGVDNTEPAAAAARKAAELAAAMGARLHVLSAYGSFEAERIDVGSEELLITSEQAAQGVASDVFAGIRREFPELEVTYGAAEGNPADALVRAAEELDVDVIVVGNKRVQGLARILGSIARDVAAHAPCDVYIAHTHQRS</sequence>
<dbReference type="RefSeq" id="WP_181753230.1">
    <property type="nucleotide sequence ID" value="NZ_DAMCVE010000003.1"/>
</dbReference>
<evidence type="ECO:0000313" key="4">
    <source>
        <dbReference type="Proteomes" id="UP000550354"/>
    </source>
</evidence>
<dbReference type="PANTHER" id="PTHR46268">
    <property type="entry name" value="STRESS RESPONSE PROTEIN NHAX"/>
    <property type="match status" value="1"/>
</dbReference>
<dbReference type="InterPro" id="IPR006016">
    <property type="entry name" value="UspA"/>
</dbReference>
<evidence type="ECO:0000259" key="2">
    <source>
        <dbReference type="Pfam" id="PF00582"/>
    </source>
</evidence>
<protein>
    <submittedName>
        <fullName evidence="3">Universal stress protein</fullName>
    </submittedName>
</protein>
<comment type="similarity">
    <text evidence="1">Belongs to the universal stress protein A family.</text>
</comment>
<reference evidence="3 4" key="1">
    <citation type="submission" date="2020-07" db="EMBL/GenBank/DDBJ databases">
        <title>Draft genome and description of Aeromicrobium phoceense strain Marseille-Q0843 isolated from healthy skin swab.</title>
        <authorList>
            <person name="Boxberger M."/>
            <person name="La Scola B."/>
        </authorList>
    </citation>
    <scope>NUCLEOTIDE SEQUENCE [LARGE SCALE GENOMIC DNA]</scope>
    <source>
        <strain evidence="3 4">Marseille-Q0843</strain>
    </source>
</reference>
<organism evidence="3 4">
    <name type="scientific">Aeromicrobium phoceense</name>
    <dbReference type="NCBI Taxonomy" id="2754045"/>
    <lineage>
        <taxon>Bacteria</taxon>
        <taxon>Bacillati</taxon>
        <taxon>Actinomycetota</taxon>
        <taxon>Actinomycetes</taxon>
        <taxon>Propionibacteriales</taxon>
        <taxon>Nocardioidaceae</taxon>
        <taxon>Aeromicrobium</taxon>
    </lineage>
</organism>
<feature type="domain" description="UspA" evidence="2">
    <location>
        <begin position="1"/>
        <end position="139"/>
    </location>
</feature>
<proteinExistence type="inferred from homology"/>
<name>A0A838XK45_9ACTN</name>
<evidence type="ECO:0000313" key="3">
    <source>
        <dbReference type="EMBL" id="MBA4607274.1"/>
    </source>
</evidence>
<dbReference type="SUPFAM" id="SSF52402">
    <property type="entry name" value="Adenine nucleotide alpha hydrolases-like"/>
    <property type="match status" value="1"/>
</dbReference>
<accession>A0A838XK45</accession>
<dbReference type="CDD" id="cd00293">
    <property type="entry name" value="USP-like"/>
    <property type="match status" value="1"/>
</dbReference>
<dbReference type="PRINTS" id="PR01438">
    <property type="entry name" value="UNVRSLSTRESS"/>
</dbReference>
<dbReference type="PANTHER" id="PTHR46268:SF6">
    <property type="entry name" value="UNIVERSAL STRESS PROTEIN UP12"/>
    <property type="match status" value="1"/>
</dbReference>
<gene>
    <name evidence="3" type="ORF">H1W00_02145</name>
</gene>
<dbReference type="AlphaFoldDB" id="A0A838XK45"/>
<dbReference type="Pfam" id="PF00582">
    <property type="entry name" value="Usp"/>
    <property type="match status" value="1"/>
</dbReference>
<dbReference type="Proteomes" id="UP000550354">
    <property type="component" value="Unassembled WGS sequence"/>
</dbReference>
<comment type="caution">
    <text evidence="3">The sequence shown here is derived from an EMBL/GenBank/DDBJ whole genome shotgun (WGS) entry which is preliminary data.</text>
</comment>
<dbReference type="Gene3D" id="3.40.50.12370">
    <property type="match status" value="1"/>
</dbReference>
<keyword evidence="4" id="KW-1185">Reference proteome</keyword>